<comment type="caution">
    <text evidence="1">The sequence shown here is derived from an EMBL/GenBank/DDBJ whole genome shotgun (WGS) entry which is preliminary data.</text>
</comment>
<dbReference type="AlphaFoldDB" id="A0AAE4FVJ5"/>
<gene>
    <name evidence="1" type="ORF">RIF25_14790</name>
</gene>
<accession>A0AAE4FVJ5</accession>
<dbReference type="Proteomes" id="UP001268256">
    <property type="component" value="Unassembled WGS sequence"/>
</dbReference>
<organism evidence="1 2">
    <name type="scientific">Pseudocalidococcus azoricus BACA0444</name>
    <dbReference type="NCBI Taxonomy" id="2918990"/>
    <lineage>
        <taxon>Bacteria</taxon>
        <taxon>Bacillati</taxon>
        <taxon>Cyanobacteriota</taxon>
        <taxon>Cyanophyceae</taxon>
        <taxon>Acaryochloridales</taxon>
        <taxon>Thermosynechococcaceae</taxon>
        <taxon>Pseudocalidococcus</taxon>
        <taxon>Pseudocalidococcus azoricus</taxon>
    </lineage>
</organism>
<sequence length="65" mass="7104">MSPQFSPMSSLWVSLATPPVLCGILAQDIYLDVIQSVGKASLEIFRGEQLPLLKVSLSTQAKRED</sequence>
<reference evidence="2" key="1">
    <citation type="submission" date="2023-07" db="EMBL/GenBank/DDBJ databases">
        <authorList>
            <person name="Luz R."/>
            <person name="Cordeiro R."/>
            <person name="Fonseca A."/>
            <person name="Goncalves V."/>
        </authorList>
    </citation>
    <scope>NUCLEOTIDE SEQUENCE [LARGE SCALE GENOMIC DNA]</scope>
    <source>
        <strain evidence="2">BACA0444</strain>
    </source>
</reference>
<evidence type="ECO:0000313" key="2">
    <source>
        <dbReference type="Proteomes" id="UP001268256"/>
    </source>
</evidence>
<dbReference type="EMBL" id="JAVMIP010000021">
    <property type="protein sequence ID" value="MDS3862067.1"/>
    <property type="molecule type" value="Genomic_DNA"/>
</dbReference>
<proteinExistence type="predicted"/>
<protein>
    <submittedName>
        <fullName evidence="1">Uncharacterized protein</fullName>
    </submittedName>
</protein>
<evidence type="ECO:0000313" key="1">
    <source>
        <dbReference type="EMBL" id="MDS3862067.1"/>
    </source>
</evidence>
<keyword evidence="2" id="KW-1185">Reference proteome</keyword>
<name>A0AAE4FVJ5_9CYAN</name>